<evidence type="ECO:0000256" key="1">
    <source>
        <dbReference type="ARBA" id="ARBA00005953"/>
    </source>
</evidence>
<dbReference type="GO" id="GO:0047617">
    <property type="term" value="F:fatty acyl-CoA hydrolase activity"/>
    <property type="evidence" value="ECO:0007669"/>
    <property type="project" value="TreeGrafter"/>
</dbReference>
<dbReference type="InterPro" id="IPR050563">
    <property type="entry name" value="4-hydroxybenzoyl-CoA_TE"/>
</dbReference>
<evidence type="ECO:0000256" key="2">
    <source>
        <dbReference type="ARBA" id="ARBA00022801"/>
    </source>
</evidence>
<dbReference type="PANTHER" id="PTHR31793:SF27">
    <property type="entry name" value="NOVEL THIOESTERASE SUPERFAMILY DOMAIN AND SAPOSIN A-TYPE DOMAIN CONTAINING PROTEIN (0610012H03RIK)"/>
    <property type="match status" value="1"/>
</dbReference>
<dbReference type="InterPro" id="IPR006684">
    <property type="entry name" value="YbgC/YbaW"/>
</dbReference>
<dbReference type="AlphaFoldDB" id="A0AA96WJV1"/>
<reference evidence="3" key="1">
    <citation type="submission" date="2020-05" db="EMBL/GenBank/DDBJ databases">
        <authorList>
            <person name="Zhu T."/>
            <person name="Keshari N."/>
            <person name="Lu X."/>
        </authorList>
    </citation>
    <scope>NUCLEOTIDE SEQUENCE</scope>
    <source>
        <strain evidence="3">NK1-12</strain>
    </source>
</reference>
<dbReference type="Pfam" id="PF13279">
    <property type="entry name" value="4HBT_2"/>
    <property type="match status" value="1"/>
</dbReference>
<name>A0AA96WJV1_9CYAN</name>
<keyword evidence="2" id="KW-0378">Hydrolase</keyword>
<dbReference type="PANTHER" id="PTHR31793">
    <property type="entry name" value="4-HYDROXYBENZOYL-COA THIOESTERASE FAMILY MEMBER"/>
    <property type="match status" value="1"/>
</dbReference>
<evidence type="ECO:0000313" key="3">
    <source>
        <dbReference type="EMBL" id="WNZ26728.1"/>
    </source>
</evidence>
<dbReference type="EMBL" id="CP053586">
    <property type="protein sequence ID" value="WNZ26728.1"/>
    <property type="molecule type" value="Genomic_DNA"/>
</dbReference>
<dbReference type="CDD" id="cd00586">
    <property type="entry name" value="4HBT"/>
    <property type="match status" value="1"/>
</dbReference>
<dbReference type="NCBIfam" id="TIGR00051">
    <property type="entry name" value="YbgC/FadM family acyl-CoA thioesterase"/>
    <property type="match status" value="1"/>
</dbReference>
<dbReference type="Gene3D" id="3.10.129.10">
    <property type="entry name" value="Hotdog Thioesterase"/>
    <property type="match status" value="1"/>
</dbReference>
<accession>A0AA96WJV1</accession>
<gene>
    <name evidence="3" type="ORF">HJG54_21465</name>
</gene>
<organism evidence="3">
    <name type="scientific">Leptolyngbya sp. NK1-12</name>
    <dbReference type="NCBI Taxonomy" id="2547451"/>
    <lineage>
        <taxon>Bacteria</taxon>
        <taxon>Bacillati</taxon>
        <taxon>Cyanobacteriota</taxon>
        <taxon>Cyanophyceae</taxon>
        <taxon>Leptolyngbyales</taxon>
        <taxon>Leptolyngbyaceae</taxon>
        <taxon>Leptolyngbya group</taxon>
        <taxon>Leptolyngbya</taxon>
    </lineage>
</organism>
<protein>
    <submittedName>
        <fullName evidence="3">Acyl-CoA thioesterase</fullName>
    </submittedName>
</protein>
<dbReference type="SUPFAM" id="SSF54637">
    <property type="entry name" value="Thioesterase/thiol ester dehydrase-isomerase"/>
    <property type="match status" value="1"/>
</dbReference>
<sequence>MEPFTTYLRVRRYEMDVHGHVNNAVYQHYLEQAAIEHSESLGFTAALYEKLGGTFVMRRITIDYLRPAFAGDTLALTTWLQEMRGSRALRRYEIRRSSDSEQESDLIVTAEALWVWVDIQTMRPKAIPDQILETYGLLTSQNQGRKSQQIKQQIKEVN</sequence>
<proteinExistence type="inferred from homology"/>
<comment type="similarity">
    <text evidence="1">Belongs to the 4-hydroxybenzoyl-CoA thioesterase family.</text>
</comment>
<dbReference type="InterPro" id="IPR029069">
    <property type="entry name" value="HotDog_dom_sf"/>
</dbReference>